<sequence length="318" mass="34998">MSFRLPNGCFPTMITPMTSEGEIDFQRLNAITEWYIQAGCTGLFANCLSSEMYDLSPEERVQITRAVTDKAAGRVTVVASGGLGCASIEEHASVVKQMGAVCDAVVVVVNQMAKEDEGDDVWKRNVERLLELTGDIPLGLYECPKPYHRLLSADQLAWAASTGRFYFHKDTCCQLEPIKAKLAALERLPQTIPFKFYNANVATLLSSVRAGANGFSGISANFYPQLLVWLTANPQHEMSEHVQDMLSVAENVVADTYPLSAKMFQTLFEGFDGSTRTRCLGDATLNEEQHLKLQALHRVMASLSRDLGLVVLNPAKVL</sequence>
<evidence type="ECO:0000313" key="2">
    <source>
        <dbReference type="EMBL" id="EGD82547.1"/>
    </source>
</evidence>
<dbReference type="Pfam" id="PF00701">
    <property type="entry name" value="DHDPS"/>
    <property type="match status" value="1"/>
</dbReference>
<dbReference type="CDD" id="cd00408">
    <property type="entry name" value="DHDPS-like"/>
    <property type="match status" value="1"/>
</dbReference>
<proteinExistence type="predicted"/>
<keyword evidence="1" id="KW-0456">Lyase</keyword>
<dbReference type="Gene3D" id="3.20.20.70">
    <property type="entry name" value="Aldolase class I"/>
    <property type="match status" value="1"/>
</dbReference>
<dbReference type="SMART" id="SM01130">
    <property type="entry name" value="DHDPS"/>
    <property type="match status" value="1"/>
</dbReference>
<reference evidence="2" key="1">
    <citation type="submission" date="2009-08" db="EMBL/GenBank/DDBJ databases">
        <title>Annotation of Salpingoeca rosetta.</title>
        <authorList>
            <consortium name="The Broad Institute Genome Sequencing Platform"/>
            <person name="Russ C."/>
            <person name="Cuomo C."/>
            <person name="Burger G."/>
            <person name="Gray M.W."/>
            <person name="Holland P.W.H."/>
            <person name="King N."/>
            <person name="Lang F.B.F."/>
            <person name="Roger A.J."/>
            <person name="Ruiz-Trillo I."/>
            <person name="Young S.K."/>
            <person name="Zeng Q."/>
            <person name="Gargeya S."/>
            <person name="Alvarado L."/>
            <person name="Berlin A."/>
            <person name="Chapman S.B."/>
            <person name="Chen Z."/>
            <person name="Freedman E."/>
            <person name="Gellesch M."/>
            <person name="Goldberg J."/>
            <person name="Griggs A."/>
            <person name="Gujja S."/>
            <person name="Heilman E."/>
            <person name="Heiman D."/>
            <person name="Howarth C."/>
            <person name="Mehta T."/>
            <person name="Neiman D."/>
            <person name="Pearson M."/>
            <person name="Roberts A."/>
            <person name="Saif S."/>
            <person name="Shea T."/>
            <person name="Shenoy N."/>
            <person name="Sisk P."/>
            <person name="Stolte C."/>
            <person name="Sykes S."/>
            <person name="White J."/>
            <person name="Yandava C."/>
            <person name="Haas B."/>
            <person name="Nusbaum C."/>
            <person name="Birren B."/>
        </authorList>
    </citation>
    <scope>NUCLEOTIDE SEQUENCE [LARGE SCALE GENOMIC DNA]</scope>
    <source>
        <strain evidence="2">ATCC 50818</strain>
    </source>
</reference>
<dbReference type="Proteomes" id="UP000007799">
    <property type="component" value="Unassembled WGS sequence"/>
</dbReference>
<dbReference type="eggNOG" id="ENOG502TAIU">
    <property type="taxonomic scope" value="Eukaryota"/>
</dbReference>
<organism evidence="3">
    <name type="scientific">Salpingoeca rosetta (strain ATCC 50818 / BSB-021)</name>
    <dbReference type="NCBI Taxonomy" id="946362"/>
    <lineage>
        <taxon>Eukaryota</taxon>
        <taxon>Choanoflagellata</taxon>
        <taxon>Craspedida</taxon>
        <taxon>Salpingoecidae</taxon>
        <taxon>Salpingoeca</taxon>
    </lineage>
</organism>
<dbReference type="KEGG" id="sre:PTSG_03199"/>
<gene>
    <name evidence="2" type="ORF">PTSG_03199</name>
</gene>
<dbReference type="GeneID" id="16076370"/>
<protein>
    <recommendedName>
        <fullName evidence="4">Dihydrodipicolinate synthase</fullName>
    </recommendedName>
</protein>
<dbReference type="AlphaFoldDB" id="F2U4I1"/>
<dbReference type="OrthoDB" id="191315at2759"/>
<evidence type="ECO:0008006" key="4">
    <source>
        <dbReference type="Google" id="ProtNLM"/>
    </source>
</evidence>
<evidence type="ECO:0000313" key="3">
    <source>
        <dbReference type="Proteomes" id="UP000007799"/>
    </source>
</evidence>
<dbReference type="PANTHER" id="PTHR12128">
    <property type="entry name" value="DIHYDRODIPICOLINATE SYNTHASE"/>
    <property type="match status" value="1"/>
</dbReference>
<keyword evidence="3" id="KW-1185">Reference proteome</keyword>
<dbReference type="OMA" id="ECPVPYK"/>
<evidence type="ECO:0000256" key="1">
    <source>
        <dbReference type="ARBA" id="ARBA00023239"/>
    </source>
</evidence>
<dbReference type="InterPro" id="IPR002220">
    <property type="entry name" value="DapA-like"/>
</dbReference>
<accession>F2U4I1</accession>
<dbReference type="InterPro" id="IPR013785">
    <property type="entry name" value="Aldolase_TIM"/>
</dbReference>
<dbReference type="InParanoid" id="F2U4I1"/>
<dbReference type="RefSeq" id="XP_004995783.1">
    <property type="nucleotide sequence ID" value="XM_004995726.1"/>
</dbReference>
<dbReference type="PANTHER" id="PTHR12128:SF66">
    <property type="entry name" value="4-HYDROXY-2-OXOGLUTARATE ALDOLASE, MITOCHONDRIAL"/>
    <property type="match status" value="1"/>
</dbReference>
<name>F2U4I1_SALR5</name>
<dbReference type="EMBL" id="GL832961">
    <property type="protein sequence ID" value="EGD82547.1"/>
    <property type="molecule type" value="Genomic_DNA"/>
</dbReference>
<dbReference type="SUPFAM" id="SSF51569">
    <property type="entry name" value="Aldolase"/>
    <property type="match status" value="1"/>
</dbReference>
<dbReference type="GO" id="GO:0008840">
    <property type="term" value="F:4-hydroxy-tetrahydrodipicolinate synthase activity"/>
    <property type="evidence" value="ECO:0007669"/>
    <property type="project" value="TreeGrafter"/>
</dbReference>